<feature type="region of interest" description="Disordered" evidence="10">
    <location>
        <begin position="427"/>
        <end position="482"/>
    </location>
</feature>
<evidence type="ECO:0000256" key="4">
    <source>
        <dbReference type="ARBA" id="ARBA00012483"/>
    </source>
</evidence>
<feature type="transmembrane region" description="Helical" evidence="11">
    <location>
        <begin position="583"/>
        <end position="608"/>
    </location>
</feature>
<reference evidence="13 14" key="1">
    <citation type="journal article" date="2005" name="Science">
        <title>Genome of the host-cell transforming parasite Theileria annulata compared with T. parva.</title>
        <authorList>
            <person name="Pain A."/>
            <person name="Renauld H."/>
            <person name="Berriman M."/>
            <person name="Murphy L."/>
            <person name="Yeats C.A."/>
            <person name="Weir W."/>
            <person name="Kerhornou A."/>
            <person name="Aslett M."/>
            <person name="Bishop R."/>
            <person name="Bouchier C."/>
            <person name="Cochet M."/>
            <person name="Coulson R.M.R."/>
            <person name="Cronin A."/>
            <person name="de Villiers E.P."/>
            <person name="Fraser A."/>
            <person name="Fosker N."/>
            <person name="Gardner M."/>
            <person name="Goble A."/>
            <person name="Griffiths-Jones S."/>
            <person name="Harris D.E."/>
            <person name="Katzer F."/>
            <person name="Larke N."/>
            <person name="Lord A."/>
            <person name="Maser P."/>
            <person name="McKellar S."/>
            <person name="Mooney P."/>
            <person name="Morton F."/>
            <person name="Nene V."/>
            <person name="O'Neil S."/>
            <person name="Price C."/>
            <person name="Quail M.A."/>
            <person name="Rabbinowitsch E."/>
            <person name="Rawlings N.D."/>
            <person name="Rutter S."/>
            <person name="Saunders D."/>
            <person name="Seeger K."/>
            <person name="Shah T."/>
            <person name="Squares R."/>
            <person name="Squares S."/>
            <person name="Tivey A."/>
            <person name="Walker A.R."/>
            <person name="Woodward J."/>
            <person name="Dobbelaere D.A.E."/>
            <person name="Langsley G."/>
            <person name="Rajandream M.A."/>
            <person name="McKeever D."/>
            <person name="Shiels B."/>
            <person name="Tait A."/>
            <person name="Barrell B.G."/>
            <person name="Hall N."/>
        </authorList>
    </citation>
    <scope>NUCLEOTIDE SEQUENCE [LARGE SCALE GENOMIC DNA]</scope>
    <source>
        <strain evidence="14">Ankara</strain>
    </source>
</reference>
<organism evidence="13 14">
    <name type="scientific">Theileria annulata</name>
    <dbReference type="NCBI Taxonomy" id="5874"/>
    <lineage>
        <taxon>Eukaryota</taxon>
        <taxon>Sar</taxon>
        <taxon>Alveolata</taxon>
        <taxon>Apicomplexa</taxon>
        <taxon>Aconoidasida</taxon>
        <taxon>Piroplasmida</taxon>
        <taxon>Theileriidae</taxon>
        <taxon>Theileria</taxon>
    </lineage>
</organism>
<evidence type="ECO:0000256" key="1">
    <source>
        <dbReference type="ARBA" id="ARBA00000900"/>
    </source>
</evidence>
<accession>Q4UAH6</accession>
<dbReference type="AlphaFoldDB" id="Q4UAH6"/>
<evidence type="ECO:0000256" key="2">
    <source>
        <dbReference type="ARBA" id="ARBA00004127"/>
    </source>
</evidence>
<sequence>MDTDSINSNSVELEITSLEGVSLRRKFFFYFFLSVVFVFFFIINFLPYNDPDNINFYNLSLINSYYHGTYSICLNTSNTTTKDTTMNTNNTNSTVDTTMNTNNTNSTVDTTKNTTGTNTGAVGPSTVTKDTKECIDGLMDMIILLKDVNLDGFYRIYVGLLFETDYQGKWYQFWKNKHFFSSRHKNSNIIISLSNLIYIAPNTLNSSLNNIYFNDFIPNFINTNSIKGNLINKGNPINKVNLIKNDGISIINNGKLINSIRLNTWNEFSHLGNIHNFNLIIRLFNSMSMSNGMGTSDKSTSGMDNPMTNPTVSTMDSTMDSMDNMDRKISSRDLDEFYLINMRKYVQNEYEHIANFDISLYNPFSIFSTHNFFNTKTTIDDNIDDINYLLNNNNTEVNNVEVKIIDNINGNNNILIDYFNPIQLLHTNTHSKQPPDSQHTSLDNEHTSMNNQLKSPDNQLKSPDNQLKSPDNQHTSMNNQYTTRNYEKIEGELYSNDVDIRIKMKCIEKDMSILSRGINIIYILYIIKSLIEVLLYNKQFKAINSQSEYNRISIMTISLMTFQEVFEIFLLLFHSNIFFSNLIYFTLVLFLKFFLLTVIQHSFIILIWRSSHSYQIRQGWNTLQKSFNVWNGQKNSLNYFFILVMIVLKMLVPFYIFYFKDNVFNFDRFDGDNINTNATLVYIILLLSLLQIVIILIQRLYGARYLFNWPILPKIYSYMRPWTKIMQDDLQQCNICMYQILYSNK</sequence>
<comment type="subcellular location">
    <subcellularLocation>
        <location evidence="2">Endomembrane system</location>
        <topology evidence="2">Multi-pass membrane protein</topology>
    </subcellularLocation>
</comment>
<feature type="transmembrane region" description="Helical" evidence="11">
    <location>
        <begin position="557"/>
        <end position="577"/>
    </location>
</feature>
<evidence type="ECO:0000256" key="7">
    <source>
        <dbReference type="ARBA" id="ARBA00022786"/>
    </source>
</evidence>
<keyword evidence="5" id="KW-0808">Transferase</keyword>
<feature type="transmembrane region" description="Helical" evidence="11">
    <location>
        <begin position="513"/>
        <end position="536"/>
    </location>
</feature>
<dbReference type="GO" id="GO:0012505">
    <property type="term" value="C:endomembrane system"/>
    <property type="evidence" value="ECO:0007669"/>
    <property type="project" value="UniProtKB-SubCell"/>
</dbReference>
<evidence type="ECO:0000256" key="5">
    <source>
        <dbReference type="ARBA" id="ARBA00022679"/>
    </source>
</evidence>
<dbReference type="OrthoDB" id="9984778at2759"/>
<feature type="transmembrane region" description="Helical" evidence="11">
    <location>
        <begin position="637"/>
        <end position="659"/>
    </location>
</feature>
<dbReference type="GO" id="GO:0061630">
    <property type="term" value="F:ubiquitin protein ligase activity"/>
    <property type="evidence" value="ECO:0007669"/>
    <property type="project" value="UniProtKB-EC"/>
</dbReference>
<evidence type="ECO:0000256" key="6">
    <source>
        <dbReference type="ARBA" id="ARBA00022692"/>
    </source>
</evidence>
<feature type="transmembrane region" description="Helical" evidence="11">
    <location>
        <begin position="679"/>
        <end position="697"/>
    </location>
</feature>
<evidence type="ECO:0000259" key="12">
    <source>
        <dbReference type="Pfam" id="PF11145"/>
    </source>
</evidence>
<keyword evidence="8 11" id="KW-1133">Transmembrane helix</keyword>
<keyword evidence="14" id="KW-1185">Reference proteome</keyword>
<evidence type="ECO:0000256" key="11">
    <source>
        <dbReference type="SAM" id="Phobius"/>
    </source>
</evidence>
<feature type="transmembrane region" description="Helical" evidence="11">
    <location>
        <begin position="27"/>
        <end position="48"/>
    </location>
</feature>
<dbReference type="Pfam" id="PF11145">
    <property type="entry name" value="DUF2921"/>
    <property type="match status" value="2"/>
</dbReference>
<proteinExistence type="predicted"/>
<name>Q4UAH6_THEAN</name>
<dbReference type="GeneID" id="3863243"/>
<keyword evidence="9 11" id="KW-0472">Membrane</keyword>
<dbReference type="VEuPathDB" id="PiroplasmaDB:TA09155"/>
<protein>
    <recommendedName>
        <fullName evidence="4">RING-type E3 ubiquitin transferase</fullName>
        <ecNumber evidence="4">2.3.2.27</ecNumber>
    </recommendedName>
</protein>
<comment type="catalytic activity">
    <reaction evidence="1">
        <text>S-ubiquitinyl-[E2 ubiquitin-conjugating enzyme]-L-cysteine + [acceptor protein]-L-lysine = [E2 ubiquitin-conjugating enzyme]-L-cysteine + N(6)-ubiquitinyl-[acceptor protein]-L-lysine.</text>
        <dbReference type="EC" id="2.3.2.27"/>
    </reaction>
</comment>
<evidence type="ECO:0000313" key="13">
    <source>
        <dbReference type="EMBL" id="CAI76175.1"/>
    </source>
</evidence>
<evidence type="ECO:0000256" key="10">
    <source>
        <dbReference type="SAM" id="MobiDB-lite"/>
    </source>
</evidence>
<feature type="region of interest" description="Disordered" evidence="10">
    <location>
        <begin position="84"/>
        <end position="123"/>
    </location>
</feature>
<keyword evidence="7" id="KW-0833">Ubl conjugation pathway</keyword>
<feature type="domain" description="SWEET-like" evidence="12">
    <location>
        <begin position="627"/>
        <end position="708"/>
    </location>
</feature>
<dbReference type="FunCoup" id="Q4UAH6">
    <property type="interactions" value="34"/>
</dbReference>
<dbReference type="InParanoid" id="Q4UAH6"/>
<feature type="domain" description="SWEET-like" evidence="12">
    <location>
        <begin position="521"/>
        <end position="625"/>
    </location>
</feature>
<evidence type="ECO:0000256" key="3">
    <source>
        <dbReference type="ARBA" id="ARBA00004906"/>
    </source>
</evidence>
<dbReference type="EC" id="2.3.2.27" evidence="4"/>
<dbReference type="eggNOG" id="KOG0828">
    <property type="taxonomic scope" value="Eukaryota"/>
</dbReference>
<dbReference type="KEGG" id="tan:TA09155"/>
<dbReference type="EMBL" id="CR940353">
    <property type="protein sequence ID" value="CAI76175.1"/>
    <property type="molecule type" value="Genomic_DNA"/>
</dbReference>
<gene>
    <name evidence="13" type="ORF">TA09155</name>
</gene>
<dbReference type="Proteomes" id="UP000001950">
    <property type="component" value="Chromosome 4"/>
</dbReference>
<keyword evidence="6 11" id="KW-0812">Transmembrane</keyword>
<evidence type="ECO:0000256" key="8">
    <source>
        <dbReference type="ARBA" id="ARBA00022989"/>
    </source>
</evidence>
<evidence type="ECO:0000313" key="14">
    <source>
        <dbReference type="Proteomes" id="UP000001950"/>
    </source>
</evidence>
<dbReference type="RefSeq" id="XP_952800.1">
    <property type="nucleotide sequence ID" value="XM_947707.1"/>
</dbReference>
<evidence type="ECO:0000256" key="9">
    <source>
        <dbReference type="ARBA" id="ARBA00023136"/>
    </source>
</evidence>
<comment type="pathway">
    <text evidence="3">Protein modification; protein ubiquitination.</text>
</comment>
<dbReference type="InterPro" id="IPR021319">
    <property type="entry name" value="DUF2921"/>
</dbReference>
<feature type="compositionally biased region" description="Low complexity" evidence="10">
    <location>
        <begin position="84"/>
        <end position="120"/>
    </location>
</feature>